<accession>A0AAV7QZX2</accession>
<keyword evidence="3" id="KW-1185">Reference proteome</keyword>
<evidence type="ECO:0000313" key="2">
    <source>
        <dbReference type="EMBL" id="KAJ1145891.1"/>
    </source>
</evidence>
<dbReference type="EMBL" id="JANPWB010000010">
    <property type="protein sequence ID" value="KAJ1145891.1"/>
    <property type="molecule type" value="Genomic_DNA"/>
</dbReference>
<dbReference type="AlphaFoldDB" id="A0AAV7QZX2"/>
<dbReference type="Proteomes" id="UP001066276">
    <property type="component" value="Chromosome 6"/>
</dbReference>
<sequence length="94" mass="10671">MCVSLHTAFTHPHESRSRKAPCPANPSYAAPRYLGVKRRHFYFLLAINTGIQLSNSEIDGNNTTHRSHASLLGVQIVGSRSREEYRNNYLRPYA</sequence>
<gene>
    <name evidence="2" type="ORF">NDU88_012174</name>
</gene>
<reference evidence="2" key="1">
    <citation type="journal article" date="2022" name="bioRxiv">
        <title>Sequencing and chromosome-scale assembly of the giantPleurodeles waltlgenome.</title>
        <authorList>
            <person name="Brown T."/>
            <person name="Elewa A."/>
            <person name="Iarovenko S."/>
            <person name="Subramanian E."/>
            <person name="Araus A.J."/>
            <person name="Petzold A."/>
            <person name="Susuki M."/>
            <person name="Suzuki K.-i.T."/>
            <person name="Hayashi T."/>
            <person name="Toyoda A."/>
            <person name="Oliveira C."/>
            <person name="Osipova E."/>
            <person name="Leigh N.D."/>
            <person name="Simon A."/>
            <person name="Yun M.H."/>
        </authorList>
    </citation>
    <scope>NUCLEOTIDE SEQUENCE</scope>
    <source>
        <strain evidence="2">20211129_DDA</strain>
        <tissue evidence="2">Liver</tissue>
    </source>
</reference>
<comment type="caution">
    <text evidence="2">The sequence shown here is derived from an EMBL/GenBank/DDBJ whole genome shotgun (WGS) entry which is preliminary data.</text>
</comment>
<feature type="region of interest" description="Disordered" evidence="1">
    <location>
        <begin position="1"/>
        <end position="23"/>
    </location>
</feature>
<evidence type="ECO:0000313" key="3">
    <source>
        <dbReference type="Proteomes" id="UP001066276"/>
    </source>
</evidence>
<protein>
    <submittedName>
        <fullName evidence="2">Uncharacterized protein</fullName>
    </submittedName>
</protein>
<evidence type="ECO:0000256" key="1">
    <source>
        <dbReference type="SAM" id="MobiDB-lite"/>
    </source>
</evidence>
<name>A0AAV7QZX2_PLEWA</name>
<organism evidence="2 3">
    <name type="scientific">Pleurodeles waltl</name>
    <name type="common">Iberian ribbed newt</name>
    <dbReference type="NCBI Taxonomy" id="8319"/>
    <lineage>
        <taxon>Eukaryota</taxon>
        <taxon>Metazoa</taxon>
        <taxon>Chordata</taxon>
        <taxon>Craniata</taxon>
        <taxon>Vertebrata</taxon>
        <taxon>Euteleostomi</taxon>
        <taxon>Amphibia</taxon>
        <taxon>Batrachia</taxon>
        <taxon>Caudata</taxon>
        <taxon>Salamandroidea</taxon>
        <taxon>Salamandridae</taxon>
        <taxon>Pleurodelinae</taxon>
        <taxon>Pleurodeles</taxon>
    </lineage>
</organism>
<proteinExistence type="predicted"/>